<evidence type="ECO:0000313" key="2">
    <source>
        <dbReference type="EMBL" id="MFC3959803.1"/>
    </source>
</evidence>
<proteinExistence type="predicted"/>
<feature type="region of interest" description="Disordered" evidence="1">
    <location>
        <begin position="33"/>
        <end position="69"/>
    </location>
</feature>
<dbReference type="EMBL" id="JBHSAQ010000013">
    <property type="protein sequence ID" value="MFC3959803.1"/>
    <property type="molecule type" value="Genomic_DNA"/>
</dbReference>
<reference evidence="2 3" key="1">
    <citation type="journal article" date="2019" name="Int. J. Syst. Evol. Microbiol.">
        <title>The Global Catalogue of Microorganisms (GCM) 10K type strain sequencing project: providing services to taxonomists for standard genome sequencing and annotation.</title>
        <authorList>
            <consortium name="The Broad Institute Genomics Platform"/>
            <consortium name="The Broad Institute Genome Sequencing Center for Infectious Disease"/>
            <person name="Wu L."/>
            <person name="Ma J."/>
        </authorList>
    </citation>
    <scope>NUCLEOTIDE SEQUENCE [LARGE SCALE GENOMIC DNA]</scope>
    <source>
        <strain evidence="2 3">IBRC-M 10256</strain>
    </source>
</reference>
<protein>
    <submittedName>
        <fullName evidence="2">Uncharacterized protein</fullName>
    </submittedName>
</protein>
<gene>
    <name evidence="2" type="ORF">ACFOUR_15680</name>
</gene>
<evidence type="ECO:0000256" key="1">
    <source>
        <dbReference type="SAM" id="MobiDB-lite"/>
    </source>
</evidence>
<dbReference type="GeneID" id="73902429"/>
<keyword evidence="3" id="KW-1185">Reference proteome</keyword>
<dbReference type="RefSeq" id="WP_256533316.1">
    <property type="nucleotide sequence ID" value="NZ_CP101824.1"/>
</dbReference>
<dbReference type="Proteomes" id="UP001595846">
    <property type="component" value="Unassembled WGS sequence"/>
</dbReference>
<comment type="caution">
    <text evidence="2">The sequence shown here is derived from an EMBL/GenBank/DDBJ whole genome shotgun (WGS) entry which is preliminary data.</text>
</comment>
<sequence length="69" mass="7719">MTTAYCAVCGWSRETGPETTRSDLNRAMIDHHVETGHTPIETDEERPVSDEAAGADEPDVEWTPVERDF</sequence>
<dbReference type="AlphaFoldDB" id="A0ABD5NRU0"/>
<evidence type="ECO:0000313" key="3">
    <source>
        <dbReference type="Proteomes" id="UP001595846"/>
    </source>
</evidence>
<name>A0ABD5NRU0_9EURY</name>
<organism evidence="2 3">
    <name type="scientific">Halovivax cerinus</name>
    <dbReference type="NCBI Taxonomy" id="1487865"/>
    <lineage>
        <taxon>Archaea</taxon>
        <taxon>Methanobacteriati</taxon>
        <taxon>Methanobacteriota</taxon>
        <taxon>Stenosarchaea group</taxon>
        <taxon>Halobacteria</taxon>
        <taxon>Halobacteriales</taxon>
        <taxon>Natrialbaceae</taxon>
        <taxon>Halovivax</taxon>
    </lineage>
</organism>
<accession>A0ABD5NRU0</accession>